<comment type="caution">
    <text evidence="2">The sequence shown here is derived from an EMBL/GenBank/DDBJ whole genome shotgun (WGS) entry which is preliminary data.</text>
</comment>
<protein>
    <submittedName>
        <fullName evidence="2">Hemin uptake protein HemP</fullName>
    </submittedName>
</protein>
<dbReference type="Gene3D" id="2.10.70.10">
    <property type="entry name" value="Complement Module, domain 1"/>
    <property type="match status" value="1"/>
</dbReference>
<dbReference type="Proteomes" id="UP000321764">
    <property type="component" value="Unassembled WGS sequence"/>
</dbReference>
<dbReference type="EMBL" id="VKAD01000002">
    <property type="protein sequence ID" value="TXR51919.1"/>
    <property type="molecule type" value="Genomic_DNA"/>
</dbReference>
<organism evidence="2 3">
    <name type="scientific">Reinekea thalattae</name>
    <dbReference type="NCBI Taxonomy" id="2593301"/>
    <lineage>
        <taxon>Bacteria</taxon>
        <taxon>Pseudomonadati</taxon>
        <taxon>Pseudomonadota</taxon>
        <taxon>Gammaproteobacteria</taxon>
        <taxon>Oceanospirillales</taxon>
        <taxon>Saccharospirillaceae</taxon>
        <taxon>Reinekea</taxon>
    </lineage>
</organism>
<dbReference type="OrthoDB" id="6121157at2"/>
<name>A0A5C8Z3T4_9GAMM</name>
<evidence type="ECO:0000256" key="1">
    <source>
        <dbReference type="SAM" id="MobiDB-lite"/>
    </source>
</evidence>
<evidence type="ECO:0000313" key="2">
    <source>
        <dbReference type="EMBL" id="TXR51919.1"/>
    </source>
</evidence>
<proteinExistence type="predicted"/>
<reference evidence="2 3" key="1">
    <citation type="submission" date="2019-07" db="EMBL/GenBank/DDBJ databases">
        <title>Reinekea sp. strain SSH23 genome sequencing and assembly.</title>
        <authorList>
            <person name="Kim I."/>
        </authorList>
    </citation>
    <scope>NUCLEOTIDE SEQUENCE [LARGE SCALE GENOMIC DNA]</scope>
    <source>
        <strain evidence="2 3">SSH23</strain>
    </source>
</reference>
<dbReference type="InterPro" id="IPR019600">
    <property type="entry name" value="Hemin_uptake_protein_HemP"/>
</dbReference>
<feature type="region of interest" description="Disordered" evidence="1">
    <location>
        <begin position="1"/>
        <end position="23"/>
    </location>
</feature>
<feature type="compositionally biased region" description="Low complexity" evidence="1">
    <location>
        <begin position="13"/>
        <end position="23"/>
    </location>
</feature>
<accession>A0A5C8Z3T4</accession>
<dbReference type="AlphaFoldDB" id="A0A5C8Z3T4"/>
<dbReference type="Pfam" id="PF10636">
    <property type="entry name" value="hemP"/>
    <property type="match status" value="1"/>
</dbReference>
<evidence type="ECO:0000313" key="3">
    <source>
        <dbReference type="Proteomes" id="UP000321764"/>
    </source>
</evidence>
<gene>
    <name evidence="2" type="ORF">FME95_10870</name>
</gene>
<keyword evidence="3" id="KW-1185">Reference proteome</keyword>
<sequence>MGITMTKQDDPRQQSPEQSLEPQPFITSKALLNEQKEVLIIHNDSVYRLQETSSGKLILTK</sequence>